<evidence type="ECO:0000259" key="2">
    <source>
        <dbReference type="Pfam" id="PF13439"/>
    </source>
</evidence>
<dbReference type="GeneID" id="81210257"/>
<dbReference type="InterPro" id="IPR050194">
    <property type="entry name" value="Glycosyltransferase_grp1"/>
</dbReference>
<organism evidence="3 4">
    <name type="scientific">Halobaculum halobium</name>
    <dbReference type="NCBI Taxonomy" id="3032281"/>
    <lineage>
        <taxon>Archaea</taxon>
        <taxon>Methanobacteriati</taxon>
        <taxon>Methanobacteriota</taxon>
        <taxon>Stenosarchaea group</taxon>
        <taxon>Halobacteria</taxon>
        <taxon>Halobacteriales</taxon>
        <taxon>Haloferacaceae</taxon>
        <taxon>Halobaculum</taxon>
    </lineage>
</organism>
<dbReference type="PANTHER" id="PTHR45947:SF3">
    <property type="entry name" value="SULFOQUINOVOSYL TRANSFERASE SQD2"/>
    <property type="match status" value="1"/>
</dbReference>
<dbReference type="CDD" id="cd03808">
    <property type="entry name" value="GT4_CapM-like"/>
    <property type="match status" value="1"/>
</dbReference>
<dbReference type="Pfam" id="PF13439">
    <property type="entry name" value="Glyco_transf_4"/>
    <property type="match status" value="1"/>
</dbReference>
<dbReference type="InterPro" id="IPR028098">
    <property type="entry name" value="Glyco_trans_4-like_N"/>
</dbReference>
<keyword evidence="4" id="KW-1185">Reference proteome</keyword>
<evidence type="ECO:0000259" key="1">
    <source>
        <dbReference type="Pfam" id="PF00534"/>
    </source>
</evidence>
<protein>
    <submittedName>
        <fullName evidence="3">Glycosyltransferase family 4 protein</fullName>
    </submittedName>
</protein>
<dbReference type="SUPFAM" id="SSF53756">
    <property type="entry name" value="UDP-Glycosyltransferase/glycogen phosphorylase"/>
    <property type="match status" value="1"/>
</dbReference>
<sequence length="366" mass="40109">MRVLHLITRFLDGGAETTTLNTIDTLKSSDANYDIRLGTGGEHDPNRLENLNIKSVVFDSLRHYAPVSAVFAVGSIARYLHSEEIDVLHTHSTEAGVVGRLAGLLAGTPVIIHEVHGDPITDDRPWLFNQFLLTSERLCARFSNRIVVKSERIRETYLKRDIGQPNQYKLIYHGVDIEQFRTATPSSVPADNCTTLLYVGRLADGKGLYDLLTALNRLHQPSVELLIAGEGPERAGLEAKAEAHGLPTHFLGYREDVPALMAGADVLVLPSYREGTPRVVTEALASGTAVVATNVAGIPEQVADGETGRLIEPGDVEALSTVLADVVENPKKWELMGNRARESVAKFRLSRASEAYRKLYRSITPD</sequence>
<proteinExistence type="predicted"/>
<dbReference type="PANTHER" id="PTHR45947">
    <property type="entry name" value="SULFOQUINOVOSYL TRANSFERASE SQD2"/>
    <property type="match status" value="1"/>
</dbReference>
<dbReference type="Proteomes" id="UP001596443">
    <property type="component" value="Unassembled WGS sequence"/>
</dbReference>
<dbReference type="RefSeq" id="WP_284061327.1">
    <property type="nucleotide sequence ID" value="NZ_CP126158.1"/>
</dbReference>
<feature type="domain" description="Glycosyltransferase subfamily 4-like N-terminal" evidence="2">
    <location>
        <begin position="13"/>
        <end position="179"/>
    </location>
</feature>
<name>A0ABD5TI21_9EURY</name>
<evidence type="ECO:0000313" key="4">
    <source>
        <dbReference type="Proteomes" id="UP001596443"/>
    </source>
</evidence>
<dbReference type="Pfam" id="PF00534">
    <property type="entry name" value="Glycos_transf_1"/>
    <property type="match status" value="1"/>
</dbReference>
<dbReference type="AlphaFoldDB" id="A0ABD5TI21"/>
<comment type="caution">
    <text evidence="3">The sequence shown here is derived from an EMBL/GenBank/DDBJ whole genome shotgun (WGS) entry which is preliminary data.</text>
</comment>
<dbReference type="EMBL" id="JBHSWX010000012">
    <property type="protein sequence ID" value="MFC6787145.1"/>
    <property type="molecule type" value="Genomic_DNA"/>
</dbReference>
<gene>
    <name evidence="3" type="ORF">ACFQFD_14415</name>
</gene>
<reference evidence="3 4" key="1">
    <citation type="journal article" date="2019" name="Int. J. Syst. Evol. Microbiol.">
        <title>The Global Catalogue of Microorganisms (GCM) 10K type strain sequencing project: providing services to taxonomists for standard genome sequencing and annotation.</title>
        <authorList>
            <consortium name="The Broad Institute Genomics Platform"/>
            <consortium name="The Broad Institute Genome Sequencing Center for Infectious Disease"/>
            <person name="Wu L."/>
            <person name="Ma J."/>
        </authorList>
    </citation>
    <scope>NUCLEOTIDE SEQUENCE [LARGE SCALE GENOMIC DNA]</scope>
    <source>
        <strain evidence="3 4">SYNS20</strain>
    </source>
</reference>
<dbReference type="InterPro" id="IPR001296">
    <property type="entry name" value="Glyco_trans_1"/>
</dbReference>
<accession>A0ABD5TI21</accession>
<evidence type="ECO:0000313" key="3">
    <source>
        <dbReference type="EMBL" id="MFC6787145.1"/>
    </source>
</evidence>
<feature type="domain" description="Glycosyl transferase family 1" evidence="1">
    <location>
        <begin position="191"/>
        <end position="342"/>
    </location>
</feature>
<dbReference type="Gene3D" id="3.40.50.2000">
    <property type="entry name" value="Glycogen Phosphorylase B"/>
    <property type="match status" value="2"/>
</dbReference>